<dbReference type="NCBIfam" id="TIGR00254">
    <property type="entry name" value="GGDEF"/>
    <property type="match status" value="1"/>
</dbReference>
<evidence type="ECO:0000259" key="3">
    <source>
        <dbReference type="PROSITE" id="PS50113"/>
    </source>
</evidence>
<feature type="modified residue" description="4-aspartylphosphate" evidence="1">
    <location>
        <position position="37"/>
    </location>
</feature>
<dbReference type="InterPro" id="IPR029787">
    <property type="entry name" value="Nucleotide_cyclase"/>
</dbReference>
<dbReference type="InterPro" id="IPR001633">
    <property type="entry name" value="EAL_dom"/>
</dbReference>
<dbReference type="InterPro" id="IPR052155">
    <property type="entry name" value="Biofilm_reg_signaling"/>
</dbReference>
<dbReference type="SUPFAM" id="SSF141868">
    <property type="entry name" value="EAL domain-like"/>
    <property type="match status" value="1"/>
</dbReference>
<dbReference type="SMART" id="SM00052">
    <property type="entry name" value="EAL"/>
    <property type="match status" value="1"/>
</dbReference>
<gene>
    <name evidence="6" type="ORF">AQPW35_46450</name>
</gene>
<dbReference type="Pfam" id="PF08447">
    <property type="entry name" value="PAS_3"/>
    <property type="match status" value="1"/>
</dbReference>
<dbReference type="FunFam" id="3.20.20.450:FF:000001">
    <property type="entry name" value="Cyclic di-GMP phosphodiesterase yahA"/>
    <property type="match status" value="1"/>
</dbReference>
<proteinExistence type="predicted"/>
<dbReference type="InterPro" id="IPR000014">
    <property type="entry name" value="PAS"/>
</dbReference>
<dbReference type="InterPro" id="IPR035965">
    <property type="entry name" value="PAS-like_dom_sf"/>
</dbReference>
<feature type="domain" description="GGDEF" evidence="5">
    <location>
        <begin position="275"/>
        <end position="420"/>
    </location>
</feature>
<name>A0A480AVN8_9BURK</name>
<evidence type="ECO:0000259" key="2">
    <source>
        <dbReference type="PROSITE" id="PS50110"/>
    </source>
</evidence>
<dbReference type="EMBL" id="BJCL01000017">
    <property type="protein sequence ID" value="GCL65564.1"/>
    <property type="molecule type" value="Genomic_DNA"/>
</dbReference>
<sequence length="691" mass="75585">MAARTLRHAGFEVVEAESGVQALSAFTDAPFDLVLLDVVMDGIDGFDTCRRLRALEHGRHVPVLMLTGLDDLESIEQAHQSGATDFITKPIHWGLLVYRVRYALRGAAAMDAIRRSRESMARAQQMAHLGNWSLEGGGRMGCSEELARIFGAPPEAAQCASAEAFLARVTEADRERVRRAREALVSHGQPYQLTFTIERFDGIARTVFEQAAPVQDALGRQVAVEGITHDITERVEAERRIRHLALHDGLTGLPNREFFLRLATRVLEQARHGNATCAMLQIDIDRFKSVNDALGSDAGDEVLRIVAQRLQDHTRAGDVTAASDATTQTGVLARVGGNAFTVLLAGIGRPEHAARAAERLCQVVAEPITVNGTELKLTAAVGIALFPRDSTEAGGLIRYAEQALYAAKSAGAGERRFFDEAMNAQASARLAREAELRRAIAGGELRLYLQPKIDSTSGEMRSAEALVRWQHPERGLLLPGEFIPLAEETGQITELTAWVLDEVCALATRCKRAGLREQPIAVNVAASCFMADGLVERLDQLVRSHHMSPQALVLEVTESMLMKDLDRAVERLQELHAHGFKLSLDDFGTGYSSLAYLKRFPIDELKIDRSFVIDVDHGEKESALVEAIVTLAHRLNMQVVAEGVETPSQAAALQRLGCHLHQGYLYARPMPAQAYEALLATRPVLEAAAPH</sequence>
<dbReference type="PANTHER" id="PTHR44757:SF2">
    <property type="entry name" value="BIOFILM ARCHITECTURE MAINTENANCE PROTEIN MBAA"/>
    <property type="match status" value="1"/>
</dbReference>
<feature type="domain" description="PAC" evidence="3">
    <location>
        <begin position="191"/>
        <end position="243"/>
    </location>
</feature>
<evidence type="ECO:0000313" key="6">
    <source>
        <dbReference type="EMBL" id="GCL65564.1"/>
    </source>
</evidence>
<dbReference type="InterPro" id="IPR000160">
    <property type="entry name" value="GGDEF_dom"/>
</dbReference>
<dbReference type="SUPFAM" id="SSF52172">
    <property type="entry name" value="CheY-like"/>
    <property type="match status" value="1"/>
</dbReference>
<dbReference type="InterPro" id="IPR035919">
    <property type="entry name" value="EAL_sf"/>
</dbReference>
<dbReference type="GO" id="GO:0000160">
    <property type="term" value="P:phosphorelay signal transduction system"/>
    <property type="evidence" value="ECO:0007669"/>
    <property type="project" value="InterPro"/>
</dbReference>
<evidence type="ECO:0000259" key="4">
    <source>
        <dbReference type="PROSITE" id="PS50883"/>
    </source>
</evidence>
<dbReference type="SUPFAM" id="SSF55073">
    <property type="entry name" value="Nucleotide cyclase"/>
    <property type="match status" value="1"/>
</dbReference>
<dbReference type="Gene3D" id="3.20.20.450">
    <property type="entry name" value="EAL domain"/>
    <property type="match status" value="1"/>
</dbReference>
<accession>A0A480AVN8</accession>
<dbReference type="NCBIfam" id="TIGR00229">
    <property type="entry name" value="sensory_box"/>
    <property type="match status" value="1"/>
</dbReference>
<feature type="domain" description="Response regulatory" evidence="2">
    <location>
        <begin position="1"/>
        <end position="104"/>
    </location>
</feature>
<dbReference type="PROSITE" id="PS50110">
    <property type="entry name" value="RESPONSE_REGULATORY"/>
    <property type="match status" value="1"/>
</dbReference>
<keyword evidence="1" id="KW-0597">Phosphoprotein</keyword>
<dbReference type="Pfam" id="PF00990">
    <property type="entry name" value="GGDEF"/>
    <property type="match status" value="1"/>
</dbReference>
<dbReference type="CDD" id="cd01949">
    <property type="entry name" value="GGDEF"/>
    <property type="match status" value="1"/>
</dbReference>
<dbReference type="Pfam" id="PF00072">
    <property type="entry name" value="Response_reg"/>
    <property type="match status" value="1"/>
</dbReference>
<reference evidence="7" key="1">
    <citation type="submission" date="2019-03" db="EMBL/GenBank/DDBJ databases">
        <title>Aquabacterium pictum sp.nov., the first bacteriochlorophyll a-containing freshwater bacterium in the genus Aquabacterium of the class Betaproteobacteria.</title>
        <authorList>
            <person name="Hirose S."/>
            <person name="Tank M."/>
            <person name="Hara E."/>
            <person name="Tamaki H."/>
            <person name="Takaichi S."/>
            <person name="Haruta S."/>
            <person name="Hanada S."/>
        </authorList>
    </citation>
    <scope>NUCLEOTIDE SEQUENCE [LARGE SCALE GENOMIC DNA]</scope>
    <source>
        <strain evidence="7">W35</strain>
    </source>
</reference>
<dbReference type="Gene3D" id="2.10.70.100">
    <property type="match status" value="1"/>
</dbReference>
<feature type="domain" description="EAL" evidence="4">
    <location>
        <begin position="429"/>
        <end position="683"/>
    </location>
</feature>
<dbReference type="CDD" id="cd01948">
    <property type="entry name" value="EAL"/>
    <property type="match status" value="1"/>
</dbReference>
<comment type="caution">
    <text evidence="6">The sequence shown here is derived from an EMBL/GenBank/DDBJ whole genome shotgun (WGS) entry which is preliminary data.</text>
</comment>
<dbReference type="Gene3D" id="3.30.70.270">
    <property type="match status" value="1"/>
</dbReference>
<evidence type="ECO:0000313" key="7">
    <source>
        <dbReference type="Proteomes" id="UP000301751"/>
    </source>
</evidence>
<dbReference type="InterPro" id="IPR011006">
    <property type="entry name" value="CheY-like_superfamily"/>
</dbReference>
<keyword evidence="7" id="KW-1185">Reference proteome</keyword>
<dbReference type="SUPFAM" id="SSF55785">
    <property type="entry name" value="PYP-like sensor domain (PAS domain)"/>
    <property type="match status" value="1"/>
</dbReference>
<dbReference type="InterPro" id="IPR043128">
    <property type="entry name" value="Rev_trsase/Diguanyl_cyclase"/>
</dbReference>
<organism evidence="6 7">
    <name type="scientific">Pseudaquabacterium pictum</name>
    <dbReference type="NCBI Taxonomy" id="2315236"/>
    <lineage>
        <taxon>Bacteria</taxon>
        <taxon>Pseudomonadati</taxon>
        <taxon>Pseudomonadota</taxon>
        <taxon>Betaproteobacteria</taxon>
        <taxon>Burkholderiales</taxon>
        <taxon>Sphaerotilaceae</taxon>
        <taxon>Pseudaquabacterium</taxon>
    </lineage>
</organism>
<dbReference type="Gene3D" id="3.40.50.2300">
    <property type="match status" value="1"/>
</dbReference>
<dbReference type="SMART" id="SM00267">
    <property type="entry name" value="GGDEF"/>
    <property type="match status" value="1"/>
</dbReference>
<dbReference type="PANTHER" id="PTHR44757">
    <property type="entry name" value="DIGUANYLATE CYCLASE DGCP"/>
    <property type="match status" value="1"/>
</dbReference>
<dbReference type="InterPro" id="IPR001789">
    <property type="entry name" value="Sig_transdc_resp-reg_receiver"/>
</dbReference>
<dbReference type="PROSITE" id="PS50887">
    <property type="entry name" value="GGDEF"/>
    <property type="match status" value="1"/>
</dbReference>
<dbReference type="Gene3D" id="3.30.450.20">
    <property type="entry name" value="PAS domain"/>
    <property type="match status" value="1"/>
</dbReference>
<dbReference type="Pfam" id="PF00563">
    <property type="entry name" value="EAL"/>
    <property type="match status" value="1"/>
</dbReference>
<dbReference type="InterPro" id="IPR013655">
    <property type="entry name" value="PAS_fold_3"/>
</dbReference>
<protein>
    <submittedName>
        <fullName evidence="6">Two-component system response regulator</fullName>
    </submittedName>
</protein>
<evidence type="ECO:0000256" key="1">
    <source>
        <dbReference type="PROSITE-ProRule" id="PRU00169"/>
    </source>
</evidence>
<dbReference type="InterPro" id="IPR000700">
    <property type="entry name" value="PAS-assoc_C"/>
</dbReference>
<evidence type="ECO:0000259" key="5">
    <source>
        <dbReference type="PROSITE" id="PS50887"/>
    </source>
</evidence>
<dbReference type="Proteomes" id="UP000301751">
    <property type="component" value="Unassembled WGS sequence"/>
</dbReference>
<dbReference type="AlphaFoldDB" id="A0A480AVN8"/>
<dbReference type="PROSITE" id="PS50113">
    <property type="entry name" value="PAC"/>
    <property type="match status" value="1"/>
</dbReference>
<dbReference type="PROSITE" id="PS50883">
    <property type="entry name" value="EAL"/>
    <property type="match status" value="1"/>
</dbReference>
<dbReference type="SMART" id="SM00448">
    <property type="entry name" value="REC"/>
    <property type="match status" value="1"/>
</dbReference>